<keyword evidence="3" id="KW-0472">Membrane</keyword>
<comment type="catalytic activity">
    <reaction evidence="1">
        <text>a diacylglycerol + H2O = a monoacylglycerol + a fatty acid + H(+)</text>
        <dbReference type="Rhea" id="RHEA:32731"/>
        <dbReference type="ChEBI" id="CHEBI:15377"/>
        <dbReference type="ChEBI" id="CHEBI:15378"/>
        <dbReference type="ChEBI" id="CHEBI:17408"/>
        <dbReference type="ChEBI" id="CHEBI:18035"/>
        <dbReference type="ChEBI" id="CHEBI:28868"/>
    </reaction>
</comment>
<proteinExistence type="predicted"/>
<dbReference type="GO" id="GO:0006629">
    <property type="term" value="P:lipid metabolic process"/>
    <property type="evidence" value="ECO:0007669"/>
    <property type="project" value="InterPro"/>
</dbReference>
<evidence type="ECO:0000256" key="1">
    <source>
        <dbReference type="ARBA" id="ARBA00047591"/>
    </source>
</evidence>
<keyword evidence="6" id="KW-1185">Reference proteome</keyword>
<evidence type="ECO:0000256" key="3">
    <source>
        <dbReference type="SAM" id="Phobius"/>
    </source>
</evidence>
<gene>
    <name evidence="5" type="ORF">MYAM1_001398</name>
</gene>
<feature type="transmembrane region" description="Helical" evidence="3">
    <location>
        <begin position="94"/>
        <end position="117"/>
    </location>
</feature>
<feature type="domain" description="Partial AB-hydrolase lipase" evidence="4">
    <location>
        <begin position="155"/>
        <end position="217"/>
    </location>
</feature>
<dbReference type="SUPFAM" id="SSF53474">
    <property type="entry name" value="alpha/beta-Hydrolases"/>
    <property type="match status" value="1"/>
</dbReference>
<organism evidence="5 6">
    <name type="scientific">Malassezia yamatoensis</name>
    <dbReference type="NCBI Taxonomy" id="253288"/>
    <lineage>
        <taxon>Eukaryota</taxon>
        <taxon>Fungi</taxon>
        <taxon>Dikarya</taxon>
        <taxon>Basidiomycota</taxon>
        <taxon>Ustilaginomycotina</taxon>
        <taxon>Malasseziomycetes</taxon>
        <taxon>Malasseziales</taxon>
        <taxon>Malasseziaceae</taxon>
        <taxon>Malassezia</taxon>
    </lineage>
</organism>
<dbReference type="EMBL" id="CP119943">
    <property type="protein sequence ID" value="WFC98666.1"/>
    <property type="molecule type" value="Genomic_DNA"/>
</dbReference>
<reference evidence="5 6" key="1">
    <citation type="submission" date="2023-03" db="EMBL/GenBank/DDBJ databases">
        <title>Mating type loci evolution in Malassezia.</title>
        <authorList>
            <person name="Coelho M.A."/>
        </authorList>
    </citation>
    <scope>NUCLEOTIDE SEQUENCE [LARGE SCALE GENOMIC DNA]</scope>
    <source>
        <strain evidence="5 6">CBS 9725</strain>
    </source>
</reference>
<evidence type="ECO:0000259" key="4">
    <source>
        <dbReference type="Pfam" id="PF04083"/>
    </source>
</evidence>
<dbReference type="PANTHER" id="PTHR11005">
    <property type="entry name" value="LYSOSOMAL ACID LIPASE-RELATED"/>
    <property type="match status" value="1"/>
</dbReference>
<sequence>MSSPAATSNGDMRRDMLSKDDCYPGKIRQGLGLRSEASSPMSMKGVDVDVVEDDVVRNTSFYTHVDNSFEETEELVPTYVTGVERPSLIRNPKFWFRQCMATIISSMILLCIVSIGLCHRALFYLPRALRKKNQIVRAWDNHDRWRDEQLIKNPQYYARKCGFDIIDEQVQTEDGYLLRMHRVVCNESLRDKRGPGRGYPVLILHGLFQSSGSFITSEERSLAFWLASQGYCVYLGNNRAAFNMGHRRYSRYAPEFWNYNIRELALYDLPAMVDYVRQQTKFDKIAFIGHSQGNATAFIALSRWFTPGLGDKISYFAALAPAAFAGPLIRSFPLSYMAHLDWRTWTRLFGVLDFIPLMQSTPYAALGYQMFAYLFEWNDTNWLPRRKSKMFRFTPQPVSSSAMFWWAGKDGFSSRGALFDADVQWYDDHFPPLSLFSGGQDRLVLIEPLLEHIRKHEPDVNLLRVKTQPEAEHCDHYWAADAVEWCFLDIMEDIERTRTNRDQAK</sequence>
<evidence type="ECO:0000313" key="5">
    <source>
        <dbReference type="EMBL" id="WFC98666.1"/>
    </source>
</evidence>
<protein>
    <recommendedName>
        <fullName evidence="4">Partial AB-hydrolase lipase domain-containing protein</fullName>
    </recommendedName>
</protein>
<evidence type="ECO:0000256" key="2">
    <source>
        <dbReference type="ARBA" id="ARBA00048461"/>
    </source>
</evidence>
<comment type="catalytic activity">
    <reaction evidence="2">
        <text>a monoacylglycerol + H2O = glycerol + a fatty acid + H(+)</text>
        <dbReference type="Rhea" id="RHEA:15245"/>
        <dbReference type="ChEBI" id="CHEBI:15377"/>
        <dbReference type="ChEBI" id="CHEBI:15378"/>
        <dbReference type="ChEBI" id="CHEBI:17408"/>
        <dbReference type="ChEBI" id="CHEBI:17754"/>
        <dbReference type="ChEBI" id="CHEBI:28868"/>
    </reaction>
</comment>
<keyword evidence="3" id="KW-1133">Transmembrane helix</keyword>
<evidence type="ECO:0000313" key="6">
    <source>
        <dbReference type="Proteomes" id="UP001219567"/>
    </source>
</evidence>
<dbReference type="Proteomes" id="UP001219567">
    <property type="component" value="Chromosome 1"/>
</dbReference>
<dbReference type="InterPro" id="IPR006693">
    <property type="entry name" value="AB_hydrolase_lipase"/>
</dbReference>
<dbReference type="AlphaFoldDB" id="A0AAJ6CIB5"/>
<name>A0AAJ6CIB5_9BASI</name>
<dbReference type="InterPro" id="IPR029058">
    <property type="entry name" value="AB_hydrolase_fold"/>
</dbReference>
<dbReference type="Gene3D" id="3.40.50.1820">
    <property type="entry name" value="alpha/beta hydrolase"/>
    <property type="match status" value="1"/>
</dbReference>
<keyword evidence="3" id="KW-0812">Transmembrane</keyword>
<dbReference type="Pfam" id="PF04083">
    <property type="entry name" value="Abhydro_lipase"/>
    <property type="match status" value="1"/>
</dbReference>
<accession>A0AAJ6CIB5</accession>